<name>A0A812MG69_9DINO</name>
<dbReference type="InterPro" id="IPR011009">
    <property type="entry name" value="Kinase-like_dom_sf"/>
</dbReference>
<dbReference type="GO" id="GO:0005524">
    <property type="term" value="F:ATP binding"/>
    <property type="evidence" value="ECO:0007669"/>
    <property type="project" value="InterPro"/>
</dbReference>
<dbReference type="GO" id="GO:0004674">
    <property type="term" value="F:protein serine/threonine kinase activity"/>
    <property type="evidence" value="ECO:0007669"/>
    <property type="project" value="TreeGrafter"/>
</dbReference>
<dbReference type="PROSITE" id="PS50011">
    <property type="entry name" value="PROTEIN_KINASE_DOM"/>
    <property type="match status" value="1"/>
</dbReference>
<comment type="caution">
    <text evidence="2">The sequence shown here is derived from an EMBL/GenBank/DDBJ whole genome shotgun (WGS) entry which is preliminary data.</text>
</comment>
<dbReference type="AlphaFoldDB" id="A0A812MG69"/>
<dbReference type="Gene3D" id="1.10.510.10">
    <property type="entry name" value="Transferase(Phosphotransferase) domain 1"/>
    <property type="match status" value="1"/>
</dbReference>
<dbReference type="OrthoDB" id="4062651at2759"/>
<dbReference type="Proteomes" id="UP000604046">
    <property type="component" value="Unassembled WGS sequence"/>
</dbReference>
<accession>A0A812MG69</accession>
<dbReference type="InterPro" id="IPR000719">
    <property type="entry name" value="Prot_kinase_dom"/>
</dbReference>
<organism evidence="2 3">
    <name type="scientific">Symbiodinium natans</name>
    <dbReference type="NCBI Taxonomy" id="878477"/>
    <lineage>
        <taxon>Eukaryota</taxon>
        <taxon>Sar</taxon>
        <taxon>Alveolata</taxon>
        <taxon>Dinophyceae</taxon>
        <taxon>Suessiales</taxon>
        <taxon>Symbiodiniaceae</taxon>
        <taxon>Symbiodinium</taxon>
    </lineage>
</organism>
<keyword evidence="3" id="KW-1185">Reference proteome</keyword>
<dbReference type="EMBL" id="CAJNDS010001557">
    <property type="protein sequence ID" value="CAE7264968.1"/>
    <property type="molecule type" value="Genomic_DNA"/>
</dbReference>
<dbReference type="SMART" id="SM00220">
    <property type="entry name" value="S_TKc"/>
    <property type="match status" value="1"/>
</dbReference>
<evidence type="ECO:0000313" key="3">
    <source>
        <dbReference type="Proteomes" id="UP000604046"/>
    </source>
</evidence>
<dbReference type="InterPro" id="IPR008271">
    <property type="entry name" value="Ser/Thr_kinase_AS"/>
</dbReference>
<gene>
    <name evidence="2" type="primary">Tnni3k</name>
    <name evidence="2" type="ORF">SNAT2548_LOCUS13973</name>
</gene>
<evidence type="ECO:0000313" key="2">
    <source>
        <dbReference type="EMBL" id="CAE7264968.1"/>
    </source>
</evidence>
<dbReference type="SUPFAM" id="SSF56112">
    <property type="entry name" value="Protein kinase-like (PK-like)"/>
    <property type="match status" value="1"/>
</dbReference>
<dbReference type="PROSITE" id="PS00108">
    <property type="entry name" value="PROTEIN_KINASE_ST"/>
    <property type="match status" value="1"/>
</dbReference>
<dbReference type="PANTHER" id="PTHR44329">
    <property type="entry name" value="SERINE/THREONINE-PROTEIN KINASE TNNI3K-RELATED"/>
    <property type="match status" value="1"/>
</dbReference>
<dbReference type="InterPro" id="IPR051681">
    <property type="entry name" value="Ser/Thr_Kinases-Pseudokinases"/>
</dbReference>
<proteinExistence type="predicted"/>
<dbReference type="Pfam" id="PF00069">
    <property type="entry name" value="Pkinase"/>
    <property type="match status" value="1"/>
</dbReference>
<sequence length="981" mass="109271">MPPAIPLEHPASCFRVQAPAETFQRATGLSAFERPDHLLKKEGVQGVPNPLTSSRNELWHLFWRWDAVKRLCLAVEGEWDSSKVCNLFCLSKPDGELRQIIDRRPRNLAETPPPADGPKMGHCSVFLGLVVPQKGCLRGSLDDLRNFYHAFKVSQERALSTVVGPTWCAKDFWNSQAVAALRKRRPDLNISPSTRVAACFAGLSMGDHYAPAIAQLSHEKVLEKFGALRAEEHLKLGCPLPRAPLGHYSGICIDDKVSLQIFPSYVPESASAQEAPGRDLEACAQADEAYIAVGLESHPKKKFRRASEFKAWGAHFEGNQGLVGMDRAKLVSLCANVCPQVYGTDASPSGVGIVTCHVGQDDMRSKDIEGEPSAPAVPAVSLIFGNFEQISFTSCGRELFERFRANCPRVHDMTPSQFAVDFVEVYSGRVGLLWLAPPCTTFSLALQPLEGPLTAAAAVYPLSLCQEVARLAAKLSKAEKMHQAESLKRKMRWMMHLGRPGLGQGGFFLAPLYFWLLVAVTPQLVLGPRPASQPRDRKDLERGRVTEPTAQLRARLWQAFMEWVEMEEPGTPPFLELIRADPIRVAMMVEEYGRVLYEQGSSRKNYAETLNALVQKHAYVKHFLTGPWRLLTTWESLWPGKVHPPCPLPLLQAMVTTAVAWEWFRFALLLLIGFYALLRPCELISLTVKDFILSSDSGCDSVMFIKLRMVKSRTRGAKMQSVRLDVPYVVAFTKKCFKVMARDEKIWCYSTRATLANLITPPPSPVRTKARCVILLRICKALRFLHLQSPAIMHGDLKPGNILVPQTMQPKLTDFGLARMIKNIDEGVLFRGGTRRWSAPESMRSRESGARPEEVTISADIWSLGRVCYFTVTGELPLEEFGPDATPPTGDDVPLQEECLELCASCGLMDPSARPSISEVHSRLWHWLPRKAGEGDKLPSMAEWLLDDTLLPPDAVPPRLRGCLDISSEDGNFETDARHRL</sequence>
<feature type="domain" description="Protein kinase" evidence="1">
    <location>
        <begin position="664"/>
        <end position="924"/>
    </location>
</feature>
<reference evidence="2" key="1">
    <citation type="submission" date="2021-02" db="EMBL/GenBank/DDBJ databases">
        <authorList>
            <person name="Dougan E. K."/>
            <person name="Rhodes N."/>
            <person name="Thang M."/>
            <person name="Chan C."/>
        </authorList>
    </citation>
    <scope>NUCLEOTIDE SEQUENCE</scope>
</reference>
<evidence type="ECO:0000259" key="1">
    <source>
        <dbReference type="PROSITE" id="PS50011"/>
    </source>
</evidence>
<protein>
    <submittedName>
        <fullName evidence="2">Tnni3k protein</fullName>
    </submittedName>
</protein>